<sequence>MTEIIMQTGNIIPFLLLLLICPLSHFLLMPMMSKKRHYF</sequence>
<reference evidence="2 3" key="1">
    <citation type="submission" date="2021-01" db="EMBL/GenBank/DDBJ databases">
        <title>Paenibacillus sp.nov. isolated from the rhizosphere soil of tomato plant.</title>
        <authorList>
            <person name="Thin K.K."/>
            <person name="Zhang X."/>
            <person name="He S."/>
        </authorList>
    </citation>
    <scope>NUCLEOTIDE SEQUENCE [LARGE SCALE GENOMIC DNA]</scope>
    <source>
        <strain evidence="2 3">DXFW5</strain>
    </source>
</reference>
<protein>
    <submittedName>
        <fullName evidence="2">DUF2933 domain-containing protein</fullName>
    </submittedName>
</protein>
<gene>
    <name evidence="2" type="ORF">IM700_011715</name>
</gene>
<keyword evidence="3" id="KW-1185">Reference proteome</keyword>
<keyword evidence="1" id="KW-0812">Transmembrane</keyword>
<accession>A0ABS2H7E7</accession>
<evidence type="ECO:0000313" key="3">
    <source>
        <dbReference type="Proteomes" id="UP001516620"/>
    </source>
</evidence>
<evidence type="ECO:0000256" key="1">
    <source>
        <dbReference type="SAM" id="Phobius"/>
    </source>
</evidence>
<organism evidence="2 3">
    <name type="scientific">Paenibacillus rhizolycopersici</name>
    <dbReference type="NCBI Taxonomy" id="2780073"/>
    <lineage>
        <taxon>Bacteria</taxon>
        <taxon>Bacillati</taxon>
        <taxon>Bacillota</taxon>
        <taxon>Bacilli</taxon>
        <taxon>Bacillales</taxon>
        <taxon>Paenibacillaceae</taxon>
        <taxon>Paenibacillus</taxon>
    </lineage>
</organism>
<dbReference type="EMBL" id="JADCNN020000009">
    <property type="protein sequence ID" value="MBM6996313.1"/>
    <property type="molecule type" value="Genomic_DNA"/>
</dbReference>
<feature type="transmembrane region" description="Helical" evidence="1">
    <location>
        <begin position="12"/>
        <end position="29"/>
    </location>
</feature>
<keyword evidence="1" id="KW-1133">Transmembrane helix</keyword>
<name>A0ABS2H7E7_9BACL</name>
<dbReference type="Proteomes" id="UP001516620">
    <property type="component" value="Unassembled WGS sequence"/>
</dbReference>
<proteinExistence type="predicted"/>
<keyword evidence="1" id="KW-0472">Membrane</keyword>
<comment type="caution">
    <text evidence="2">The sequence shown here is derived from an EMBL/GenBank/DDBJ whole genome shotgun (WGS) entry which is preliminary data.</text>
</comment>
<evidence type="ECO:0000313" key="2">
    <source>
        <dbReference type="EMBL" id="MBM6996313.1"/>
    </source>
</evidence>